<evidence type="ECO:0000313" key="14">
    <source>
        <dbReference type="EMBL" id="TRY98408.1"/>
    </source>
</evidence>
<evidence type="ECO:0000256" key="7">
    <source>
        <dbReference type="ARBA" id="ARBA00023155"/>
    </source>
</evidence>
<dbReference type="GO" id="GO:0000981">
    <property type="term" value="F:DNA-binding transcription factor activity, RNA polymerase II-specific"/>
    <property type="evidence" value="ECO:0007669"/>
    <property type="project" value="InterPro"/>
</dbReference>
<protein>
    <recommendedName>
        <fullName evidence="13">Homeobox domain-containing protein</fullName>
    </recommendedName>
</protein>
<keyword evidence="5" id="KW-0805">Transcription regulation</keyword>
<accession>A0A553R8A5</accession>
<feature type="region of interest" description="Disordered" evidence="12">
    <location>
        <begin position="200"/>
        <end position="219"/>
    </location>
</feature>
<dbReference type="Proteomes" id="UP000316079">
    <property type="component" value="Unassembled WGS sequence"/>
</dbReference>
<keyword evidence="9 10" id="KW-0539">Nucleus</keyword>
<feature type="DNA-binding region" description="Homeobox" evidence="10">
    <location>
        <begin position="325"/>
        <end position="384"/>
    </location>
</feature>
<dbReference type="OrthoDB" id="6159439at2759"/>
<evidence type="ECO:0000313" key="15">
    <source>
        <dbReference type="Proteomes" id="UP000316079"/>
    </source>
</evidence>
<dbReference type="InterPro" id="IPR001356">
    <property type="entry name" value="HD"/>
</dbReference>
<evidence type="ECO:0000256" key="12">
    <source>
        <dbReference type="SAM" id="MobiDB-lite"/>
    </source>
</evidence>
<evidence type="ECO:0000259" key="13">
    <source>
        <dbReference type="PROSITE" id="PS50071"/>
    </source>
</evidence>
<dbReference type="PROSITE" id="PS00027">
    <property type="entry name" value="HOMEOBOX_1"/>
    <property type="match status" value="1"/>
</dbReference>
<sequence length="398" mass="44933">MLSRTEVRLKSRNLDRPPIKRGHTVAIKPERSARHQSCQRPTVLILFAIKEIVLNHKESRPSSKMSCPNNVAANAFLMDSLVGGTSPYRGESYPSNSGMYMQASAEYGCSMMGSFGIVGSKRNELQSGMHLGAYQPSSHYLSQRDAWIAGSKTYRGSQPVAQPLHPCSFPASNVKEEAIPCLYQPDIDSAKESGEKSTYIRLGDNSSHGNQSAVSSPDYFRRSQVYASERGHRGDEFASDFNPLPRISTPVEAQAPDPCVKSCSAKQDAEDKGGHPQEDSTDQRQSRKDEILSKTDSCTDESESDLKDETKLEKTTGNWLKAKSGRKKRCPYTKHQTLELEKEFLFNMYLTRERRLEISKSINLTDRQVKIWFQNRRMKLKKLNRESRVRELTGYSFN</sequence>
<evidence type="ECO:0000256" key="3">
    <source>
        <dbReference type="ARBA" id="ARBA00006317"/>
    </source>
</evidence>
<dbReference type="PANTHER" id="PTHR45874:SF2">
    <property type="entry name" value="HOMEOBOX PROTEIN HOX-C10"/>
    <property type="match status" value="1"/>
</dbReference>
<feature type="compositionally biased region" description="Basic and acidic residues" evidence="12">
    <location>
        <begin position="267"/>
        <end position="293"/>
    </location>
</feature>
<dbReference type="PROSITE" id="PS50071">
    <property type="entry name" value="HOMEOBOX_2"/>
    <property type="match status" value="1"/>
</dbReference>
<keyword evidence="15" id="KW-1185">Reference proteome</keyword>
<keyword evidence="4" id="KW-0217">Developmental protein</keyword>
<dbReference type="Pfam" id="PF00046">
    <property type="entry name" value="Homeodomain"/>
    <property type="match status" value="1"/>
</dbReference>
<gene>
    <name evidence="14" type="ORF">DNTS_035215</name>
</gene>
<comment type="subcellular location">
    <subcellularLocation>
        <location evidence="2 10 11">Nucleus</location>
    </subcellularLocation>
</comment>
<dbReference type="InterPro" id="IPR046333">
    <property type="entry name" value="HXA10/ABDB-like"/>
</dbReference>
<evidence type="ECO:0000256" key="2">
    <source>
        <dbReference type="ARBA" id="ARBA00004123"/>
    </source>
</evidence>
<dbReference type="InterPro" id="IPR020479">
    <property type="entry name" value="HD_metazoa"/>
</dbReference>
<dbReference type="InterPro" id="IPR017970">
    <property type="entry name" value="Homeobox_CS"/>
</dbReference>
<dbReference type="PANTHER" id="PTHR45874">
    <property type="entry name" value="HOMEOBOX PROTEIN ABDOMINAL-B"/>
    <property type="match status" value="1"/>
</dbReference>
<keyword evidence="6 10" id="KW-0238">DNA-binding</keyword>
<comment type="similarity">
    <text evidence="3">Belongs to the Abd-B homeobox family.</text>
</comment>
<organism evidence="14 15">
    <name type="scientific">Danionella cerebrum</name>
    <dbReference type="NCBI Taxonomy" id="2873325"/>
    <lineage>
        <taxon>Eukaryota</taxon>
        <taxon>Metazoa</taxon>
        <taxon>Chordata</taxon>
        <taxon>Craniata</taxon>
        <taxon>Vertebrata</taxon>
        <taxon>Euteleostomi</taxon>
        <taxon>Actinopterygii</taxon>
        <taxon>Neopterygii</taxon>
        <taxon>Teleostei</taxon>
        <taxon>Ostariophysi</taxon>
        <taxon>Cypriniformes</taxon>
        <taxon>Danionidae</taxon>
        <taxon>Danioninae</taxon>
        <taxon>Danionella</taxon>
    </lineage>
</organism>
<evidence type="ECO:0000256" key="9">
    <source>
        <dbReference type="ARBA" id="ARBA00023242"/>
    </source>
</evidence>
<evidence type="ECO:0000256" key="5">
    <source>
        <dbReference type="ARBA" id="ARBA00023015"/>
    </source>
</evidence>
<feature type="domain" description="Homeobox" evidence="13">
    <location>
        <begin position="323"/>
        <end position="383"/>
    </location>
</feature>
<keyword evidence="8" id="KW-0804">Transcription</keyword>
<evidence type="ECO:0000256" key="8">
    <source>
        <dbReference type="ARBA" id="ARBA00023163"/>
    </source>
</evidence>
<evidence type="ECO:0000256" key="4">
    <source>
        <dbReference type="ARBA" id="ARBA00022473"/>
    </source>
</evidence>
<dbReference type="SUPFAM" id="SSF46689">
    <property type="entry name" value="Homeodomain-like"/>
    <property type="match status" value="1"/>
</dbReference>
<evidence type="ECO:0000256" key="6">
    <source>
        <dbReference type="ARBA" id="ARBA00023125"/>
    </source>
</evidence>
<dbReference type="AlphaFoldDB" id="A0A553R8A5"/>
<name>A0A553R8A5_9TELE</name>
<dbReference type="PRINTS" id="PR00024">
    <property type="entry name" value="HOMEOBOX"/>
</dbReference>
<dbReference type="InterPro" id="IPR009057">
    <property type="entry name" value="Homeodomain-like_sf"/>
</dbReference>
<reference evidence="14 15" key="1">
    <citation type="journal article" date="2019" name="Sci. Data">
        <title>Hybrid genome assembly and annotation of Danionella translucida.</title>
        <authorList>
            <person name="Kadobianskyi M."/>
            <person name="Schulze L."/>
            <person name="Schuelke M."/>
            <person name="Judkewitz B."/>
        </authorList>
    </citation>
    <scope>NUCLEOTIDE SEQUENCE [LARGE SCALE GENOMIC DNA]</scope>
    <source>
        <strain evidence="14 15">Bolton</strain>
    </source>
</reference>
<comment type="caution">
    <text evidence="14">The sequence shown here is derived from an EMBL/GenBank/DDBJ whole genome shotgun (WGS) entry which is preliminary data.</text>
</comment>
<proteinExistence type="inferred from homology"/>
<keyword evidence="7 10" id="KW-0371">Homeobox</keyword>
<dbReference type="SMART" id="SM00389">
    <property type="entry name" value="HOX"/>
    <property type="match status" value="1"/>
</dbReference>
<dbReference type="EMBL" id="SRMA01025169">
    <property type="protein sequence ID" value="TRY98408.1"/>
    <property type="molecule type" value="Genomic_DNA"/>
</dbReference>
<evidence type="ECO:0000256" key="10">
    <source>
        <dbReference type="PROSITE-ProRule" id="PRU00108"/>
    </source>
</evidence>
<dbReference type="GO" id="GO:0000978">
    <property type="term" value="F:RNA polymerase II cis-regulatory region sequence-specific DNA binding"/>
    <property type="evidence" value="ECO:0007669"/>
    <property type="project" value="TreeGrafter"/>
</dbReference>
<evidence type="ECO:0000256" key="11">
    <source>
        <dbReference type="RuleBase" id="RU000682"/>
    </source>
</evidence>
<dbReference type="CDD" id="cd00086">
    <property type="entry name" value="homeodomain"/>
    <property type="match status" value="1"/>
</dbReference>
<evidence type="ECO:0000256" key="1">
    <source>
        <dbReference type="ARBA" id="ARBA00003263"/>
    </source>
</evidence>
<dbReference type="GO" id="GO:0005634">
    <property type="term" value="C:nucleus"/>
    <property type="evidence" value="ECO:0007669"/>
    <property type="project" value="UniProtKB-SubCell"/>
</dbReference>
<feature type="region of interest" description="Disordered" evidence="12">
    <location>
        <begin position="230"/>
        <end position="310"/>
    </location>
</feature>
<dbReference type="STRING" id="623744.A0A553R8A5"/>
<dbReference type="Gene3D" id="1.10.10.60">
    <property type="entry name" value="Homeodomain-like"/>
    <property type="match status" value="1"/>
</dbReference>
<comment type="function">
    <text evidence="1">Sequence-specific transcription factor which is part of a developmental regulatory system that provides cells with specific positional identities on the anterior-posterior axis.</text>
</comment>
<feature type="compositionally biased region" description="Polar residues" evidence="12">
    <location>
        <begin position="204"/>
        <end position="215"/>
    </location>
</feature>